<gene>
    <name evidence="3" type="ORF">CAEBREN_10143</name>
</gene>
<reference evidence="4" key="1">
    <citation type="submission" date="2011-07" db="EMBL/GenBank/DDBJ databases">
        <authorList>
            <consortium name="Caenorhabditis brenneri Sequencing and Analysis Consortium"/>
            <person name="Wilson R.K."/>
        </authorList>
    </citation>
    <scope>NUCLEOTIDE SEQUENCE [LARGE SCALE GENOMIC DNA]</scope>
    <source>
        <strain evidence="4">PB2801</strain>
    </source>
</reference>
<evidence type="ECO:0000313" key="4">
    <source>
        <dbReference type="Proteomes" id="UP000008068"/>
    </source>
</evidence>
<accession>G0NIZ7</accession>
<dbReference type="PANTHER" id="PTHR38627">
    <property type="entry name" value="GA BINDING AND ACTIVATING AND SPK (SPK) DOMAIN CONTAINING-RELATED"/>
    <property type="match status" value="1"/>
</dbReference>
<sequence>MVLIQEIEDEPEEVVPVLPEVPMLPKRSASGRSEASEKSGDESEKAAREMYTPEEEKQMIEYLHQFTRSKEHPEMVEKFIGVPPTSYKFWKGFIEATGSTRAPHSLVTKYQRLIPKLHLMPFSTEFKMDIFYSLTIPLPLDYIREVQGEVNFCMDELNHLEAFEMIRQLQQPKKTPKKGRRSSIAVKKDSKTPKKVARTSVIGSVSGSAKRPKTLYSEAENVLIWNFLLNKITDPETKAVVRDESFKPKSVFVWREYLGEKGGDAAEVKRYTTHYESMKKNLHKMPFDDQRKLDLYYGLRIPMNAEYLETLRQVSKIETDENGCLLKQESFSARTRLY</sequence>
<proteinExistence type="predicted"/>
<dbReference type="PANTHER" id="PTHR38627:SF2">
    <property type="entry name" value="DOUBLE-STRAND TELOMERIC DNA-BINDING PROTEINS 1-RELATED"/>
    <property type="match status" value="1"/>
</dbReference>
<dbReference type="InterPro" id="IPR053367">
    <property type="entry name" value="G-alpha_activating_GEF"/>
</dbReference>
<keyword evidence="4" id="KW-1185">Reference proteome</keyword>
<feature type="domain" description="SPK" evidence="2">
    <location>
        <begin position="220"/>
        <end position="333"/>
    </location>
</feature>
<feature type="region of interest" description="Disordered" evidence="1">
    <location>
        <begin position="170"/>
        <end position="192"/>
    </location>
</feature>
<name>G0NIZ7_CAEBE</name>
<organism evidence="4">
    <name type="scientific">Caenorhabditis brenneri</name>
    <name type="common">Nematode worm</name>
    <dbReference type="NCBI Taxonomy" id="135651"/>
    <lineage>
        <taxon>Eukaryota</taxon>
        <taxon>Metazoa</taxon>
        <taxon>Ecdysozoa</taxon>
        <taxon>Nematoda</taxon>
        <taxon>Chromadorea</taxon>
        <taxon>Rhabditida</taxon>
        <taxon>Rhabditina</taxon>
        <taxon>Rhabditomorpha</taxon>
        <taxon>Rhabditoidea</taxon>
        <taxon>Rhabditidae</taxon>
        <taxon>Peloderinae</taxon>
        <taxon>Caenorhabditis</taxon>
    </lineage>
</organism>
<evidence type="ECO:0000313" key="3">
    <source>
        <dbReference type="EMBL" id="EGT32124.1"/>
    </source>
</evidence>
<evidence type="ECO:0000259" key="2">
    <source>
        <dbReference type="SMART" id="SM00583"/>
    </source>
</evidence>
<dbReference type="HOGENOM" id="CLU_821893_0_0_1"/>
<dbReference type="Proteomes" id="UP000008068">
    <property type="component" value="Unassembled WGS sequence"/>
</dbReference>
<evidence type="ECO:0000256" key="1">
    <source>
        <dbReference type="SAM" id="MobiDB-lite"/>
    </source>
</evidence>
<dbReference type="eggNOG" id="ENOG502TIB0">
    <property type="taxonomic scope" value="Eukaryota"/>
</dbReference>
<dbReference type="EMBL" id="GL379893">
    <property type="protein sequence ID" value="EGT32124.1"/>
    <property type="molecule type" value="Genomic_DNA"/>
</dbReference>
<dbReference type="SMART" id="SM00583">
    <property type="entry name" value="SPK"/>
    <property type="match status" value="1"/>
</dbReference>
<dbReference type="OMA" id="YYALHIP"/>
<dbReference type="AlphaFoldDB" id="G0NIZ7"/>
<dbReference type="InterPro" id="IPR006570">
    <property type="entry name" value="SPK_dom"/>
</dbReference>
<protein>
    <recommendedName>
        <fullName evidence="2">SPK domain-containing protein</fullName>
    </recommendedName>
</protein>
<dbReference type="Pfam" id="PF04435">
    <property type="entry name" value="SPK"/>
    <property type="match status" value="1"/>
</dbReference>
<dbReference type="OrthoDB" id="5849914at2759"/>
<dbReference type="InParanoid" id="G0NIZ7"/>
<feature type="compositionally biased region" description="Basic and acidic residues" evidence="1">
    <location>
        <begin position="34"/>
        <end position="48"/>
    </location>
</feature>
<feature type="region of interest" description="Disordered" evidence="1">
    <location>
        <begin position="14"/>
        <end position="52"/>
    </location>
</feature>